<dbReference type="EMBL" id="BAEH01000039">
    <property type="protein sequence ID" value="GAB17807.1"/>
    <property type="molecule type" value="Genomic_DNA"/>
</dbReference>
<dbReference type="eggNOG" id="ENOG5030EZ7">
    <property type="taxonomic scope" value="Bacteria"/>
</dbReference>
<evidence type="ECO:0000313" key="2">
    <source>
        <dbReference type="EMBL" id="GAB17807.1"/>
    </source>
</evidence>
<keyword evidence="1" id="KW-1133">Transmembrane helix</keyword>
<feature type="transmembrane region" description="Helical" evidence="1">
    <location>
        <begin position="49"/>
        <end position="69"/>
    </location>
</feature>
<keyword evidence="1" id="KW-0812">Transmembrane</keyword>
<accession>H0QYA6</accession>
<dbReference type="STRING" id="1077974.GOEFS_039_00410"/>
<proteinExistence type="predicted"/>
<name>H0QYA6_9ACTN</name>
<gene>
    <name evidence="2" type="ORF">GOEFS_039_00410</name>
</gene>
<sequence>MTIIGSILALASYPLVWYVAKIDDAATITGFGTTHSTDTLEVTYKSSKLHWAVAAAGIVLLIVGITRLIGKYTDAWKRPTLIVGAIGVAGAVASAVLVDGDFKLGTGVYLALVGAIVALAGGALIAVAKK</sequence>
<protein>
    <submittedName>
        <fullName evidence="2">Uncharacterized protein</fullName>
    </submittedName>
</protein>
<dbReference type="AlphaFoldDB" id="H0QYA6"/>
<evidence type="ECO:0000256" key="1">
    <source>
        <dbReference type="SAM" id="Phobius"/>
    </source>
</evidence>
<dbReference type="PRINTS" id="PR01077">
    <property type="entry name" value="CLAUDIN"/>
</dbReference>
<keyword evidence="3" id="KW-1185">Reference proteome</keyword>
<feature type="transmembrane region" description="Helical" evidence="1">
    <location>
        <begin position="81"/>
        <end position="98"/>
    </location>
</feature>
<comment type="caution">
    <text evidence="2">The sequence shown here is derived from an EMBL/GenBank/DDBJ whole genome shotgun (WGS) entry which is preliminary data.</text>
</comment>
<keyword evidence="1" id="KW-0472">Membrane</keyword>
<feature type="transmembrane region" description="Helical" evidence="1">
    <location>
        <begin position="104"/>
        <end position="128"/>
    </location>
</feature>
<organism evidence="2 3">
    <name type="scientific">Gordonia effusa NBRC 100432</name>
    <dbReference type="NCBI Taxonomy" id="1077974"/>
    <lineage>
        <taxon>Bacteria</taxon>
        <taxon>Bacillati</taxon>
        <taxon>Actinomycetota</taxon>
        <taxon>Actinomycetes</taxon>
        <taxon>Mycobacteriales</taxon>
        <taxon>Gordoniaceae</taxon>
        <taxon>Gordonia</taxon>
    </lineage>
</organism>
<evidence type="ECO:0000313" key="3">
    <source>
        <dbReference type="Proteomes" id="UP000035034"/>
    </source>
</evidence>
<dbReference type="Proteomes" id="UP000035034">
    <property type="component" value="Unassembled WGS sequence"/>
</dbReference>
<reference evidence="2 3" key="1">
    <citation type="submission" date="2011-12" db="EMBL/GenBank/DDBJ databases">
        <title>Whole genome shotgun sequence of Gordonia effusa NBRC 100432.</title>
        <authorList>
            <person name="Yoshida I."/>
            <person name="Takarada H."/>
            <person name="Hosoyama A."/>
            <person name="Tsuchikane K."/>
            <person name="Katsumata H."/>
            <person name="Yamazaki S."/>
            <person name="Fujita N."/>
        </authorList>
    </citation>
    <scope>NUCLEOTIDE SEQUENCE [LARGE SCALE GENOMIC DNA]</scope>
    <source>
        <strain evidence="2 3">NBRC 100432</strain>
    </source>
</reference>